<keyword evidence="2" id="KW-1185">Reference proteome</keyword>
<evidence type="ECO:0000313" key="2">
    <source>
        <dbReference type="Proteomes" id="UP001044222"/>
    </source>
</evidence>
<sequence>MPSDLGRSWPRFLLCETWRGDSALSEAALFATSHRRVWNLAPREDSSVLVRGADTSAGTVIV</sequence>
<dbReference type="Proteomes" id="UP001044222">
    <property type="component" value="Unassembled WGS sequence"/>
</dbReference>
<gene>
    <name evidence="1" type="ORF">ANANG_G00025580</name>
</gene>
<organism evidence="1 2">
    <name type="scientific">Anguilla anguilla</name>
    <name type="common">European freshwater eel</name>
    <name type="synonym">Muraena anguilla</name>
    <dbReference type="NCBI Taxonomy" id="7936"/>
    <lineage>
        <taxon>Eukaryota</taxon>
        <taxon>Metazoa</taxon>
        <taxon>Chordata</taxon>
        <taxon>Craniata</taxon>
        <taxon>Vertebrata</taxon>
        <taxon>Euteleostomi</taxon>
        <taxon>Actinopterygii</taxon>
        <taxon>Neopterygii</taxon>
        <taxon>Teleostei</taxon>
        <taxon>Anguilliformes</taxon>
        <taxon>Anguillidae</taxon>
        <taxon>Anguilla</taxon>
    </lineage>
</organism>
<dbReference type="EMBL" id="JAFIRN010000001">
    <property type="protein sequence ID" value="KAG5858012.1"/>
    <property type="molecule type" value="Genomic_DNA"/>
</dbReference>
<dbReference type="AlphaFoldDB" id="A0A9D3SCD3"/>
<evidence type="ECO:0000313" key="1">
    <source>
        <dbReference type="EMBL" id="KAG5858012.1"/>
    </source>
</evidence>
<comment type="caution">
    <text evidence="1">The sequence shown here is derived from an EMBL/GenBank/DDBJ whole genome shotgun (WGS) entry which is preliminary data.</text>
</comment>
<protein>
    <submittedName>
        <fullName evidence="1">Uncharacterized protein</fullName>
    </submittedName>
</protein>
<name>A0A9D3SCD3_ANGAN</name>
<accession>A0A9D3SCD3</accession>
<reference evidence="1" key="1">
    <citation type="submission" date="2021-01" db="EMBL/GenBank/DDBJ databases">
        <title>A chromosome-scale assembly of European eel, Anguilla anguilla.</title>
        <authorList>
            <person name="Henkel C."/>
            <person name="Jong-Raadsen S.A."/>
            <person name="Dufour S."/>
            <person name="Weltzien F.-A."/>
            <person name="Palstra A.P."/>
            <person name="Pelster B."/>
            <person name="Spaink H.P."/>
            <person name="Van Den Thillart G.E."/>
            <person name="Jansen H."/>
            <person name="Zahm M."/>
            <person name="Klopp C."/>
            <person name="Cedric C."/>
            <person name="Louis A."/>
            <person name="Berthelot C."/>
            <person name="Parey E."/>
            <person name="Roest Crollius H."/>
            <person name="Montfort J."/>
            <person name="Robinson-Rechavi M."/>
            <person name="Bucao C."/>
            <person name="Bouchez O."/>
            <person name="Gislard M."/>
            <person name="Lluch J."/>
            <person name="Milhes M."/>
            <person name="Lampietro C."/>
            <person name="Lopez Roques C."/>
            <person name="Donnadieu C."/>
            <person name="Braasch I."/>
            <person name="Desvignes T."/>
            <person name="Postlethwait J."/>
            <person name="Bobe J."/>
            <person name="Guiguen Y."/>
            <person name="Dirks R."/>
        </authorList>
    </citation>
    <scope>NUCLEOTIDE SEQUENCE</scope>
    <source>
        <strain evidence="1">Tag_6206</strain>
        <tissue evidence="1">Liver</tissue>
    </source>
</reference>
<proteinExistence type="predicted"/>